<feature type="domain" description="C2H2-type" evidence="10">
    <location>
        <begin position="137"/>
        <end position="166"/>
    </location>
</feature>
<evidence type="ECO:0000313" key="12">
    <source>
        <dbReference type="Proteomes" id="UP000566819"/>
    </source>
</evidence>
<dbReference type="InterPro" id="IPR051061">
    <property type="entry name" value="Zinc_finger_trans_reg"/>
</dbReference>
<feature type="region of interest" description="Disordered" evidence="9">
    <location>
        <begin position="1"/>
        <end position="38"/>
    </location>
</feature>
<dbReference type="AlphaFoldDB" id="A0A8H4W5V5"/>
<keyword evidence="2" id="KW-0479">Metal-binding</keyword>
<dbReference type="SMART" id="SM00355">
    <property type="entry name" value="ZnF_C2H2"/>
    <property type="match status" value="4"/>
</dbReference>
<evidence type="ECO:0000256" key="9">
    <source>
        <dbReference type="SAM" id="MobiDB-lite"/>
    </source>
</evidence>
<dbReference type="InterPro" id="IPR013087">
    <property type="entry name" value="Znf_C2H2_type"/>
</dbReference>
<dbReference type="GO" id="GO:0005634">
    <property type="term" value="C:nucleus"/>
    <property type="evidence" value="ECO:0007669"/>
    <property type="project" value="UniProtKB-SubCell"/>
</dbReference>
<accession>A0A8H4W5V5</accession>
<feature type="domain" description="C2H2-type" evidence="10">
    <location>
        <begin position="38"/>
        <end position="67"/>
    </location>
</feature>
<keyword evidence="6" id="KW-0804">Transcription</keyword>
<protein>
    <recommendedName>
        <fullName evidence="10">C2H2-type domain-containing protein</fullName>
    </recommendedName>
</protein>
<dbReference type="Gene3D" id="3.30.160.60">
    <property type="entry name" value="Classic Zinc Finger"/>
    <property type="match status" value="2"/>
</dbReference>
<evidence type="ECO:0000259" key="10">
    <source>
        <dbReference type="PROSITE" id="PS50157"/>
    </source>
</evidence>
<comment type="subcellular location">
    <subcellularLocation>
        <location evidence="1">Nucleus</location>
    </subcellularLocation>
</comment>
<evidence type="ECO:0000256" key="6">
    <source>
        <dbReference type="ARBA" id="ARBA00023163"/>
    </source>
</evidence>
<feature type="compositionally biased region" description="Basic residues" evidence="9">
    <location>
        <begin position="25"/>
        <end position="35"/>
    </location>
</feature>
<organism evidence="11 12">
    <name type="scientific">Cudoniella acicularis</name>
    <dbReference type="NCBI Taxonomy" id="354080"/>
    <lineage>
        <taxon>Eukaryota</taxon>
        <taxon>Fungi</taxon>
        <taxon>Dikarya</taxon>
        <taxon>Ascomycota</taxon>
        <taxon>Pezizomycotina</taxon>
        <taxon>Leotiomycetes</taxon>
        <taxon>Helotiales</taxon>
        <taxon>Tricladiaceae</taxon>
        <taxon>Cudoniella</taxon>
    </lineage>
</organism>
<evidence type="ECO:0000256" key="5">
    <source>
        <dbReference type="ARBA" id="ARBA00023015"/>
    </source>
</evidence>
<dbReference type="PROSITE" id="PS50157">
    <property type="entry name" value="ZINC_FINGER_C2H2_2"/>
    <property type="match status" value="4"/>
</dbReference>
<reference evidence="11 12" key="1">
    <citation type="submission" date="2020-03" db="EMBL/GenBank/DDBJ databases">
        <title>Draft Genome Sequence of Cudoniella acicularis.</title>
        <authorList>
            <person name="Buettner E."/>
            <person name="Kellner H."/>
        </authorList>
    </citation>
    <scope>NUCLEOTIDE SEQUENCE [LARGE SCALE GENOMIC DNA]</scope>
    <source>
        <strain evidence="11 12">DSM 108380</strain>
    </source>
</reference>
<feature type="domain" description="C2H2-type" evidence="10">
    <location>
        <begin position="68"/>
        <end position="97"/>
    </location>
</feature>
<evidence type="ECO:0000313" key="11">
    <source>
        <dbReference type="EMBL" id="KAF4635368.1"/>
    </source>
</evidence>
<dbReference type="SUPFAM" id="SSF57667">
    <property type="entry name" value="beta-beta-alpha zinc fingers"/>
    <property type="match status" value="2"/>
</dbReference>
<keyword evidence="3 8" id="KW-0863">Zinc-finger</keyword>
<keyword evidence="4" id="KW-0862">Zinc</keyword>
<comment type="caution">
    <text evidence="11">The sequence shown here is derived from an EMBL/GenBank/DDBJ whole genome shotgun (WGS) entry which is preliminary data.</text>
</comment>
<feature type="domain" description="C2H2-type" evidence="10">
    <location>
        <begin position="103"/>
        <end position="132"/>
    </location>
</feature>
<dbReference type="Pfam" id="PF00096">
    <property type="entry name" value="zf-C2H2"/>
    <property type="match status" value="2"/>
</dbReference>
<dbReference type="OrthoDB" id="6077919at2759"/>
<feature type="region of interest" description="Disordered" evidence="9">
    <location>
        <begin position="172"/>
        <end position="196"/>
    </location>
</feature>
<keyword evidence="12" id="KW-1185">Reference proteome</keyword>
<name>A0A8H4W5V5_9HELO</name>
<dbReference type="InterPro" id="IPR036236">
    <property type="entry name" value="Znf_C2H2_sf"/>
</dbReference>
<evidence type="ECO:0000256" key="2">
    <source>
        <dbReference type="ARBA" id="ARBA00022723"/>
    </source>
</evidence>
<dbReference type="Proteomes" id="UP000566819">
    <property type="component" value="Unassembled WGS sequence"/>
</dbReference>
<evidence type="ECO:0000256" key="3">
    <source>
        <dbReference type="ARBA" id="ARBA00022771"/>
    </source>
</evidence>
<sequence>METDENPGRRTNSSRREVTDGHSSKSNHSRSQKQRKSFECLQEGCKKSYKRAEHLHRHQLNHTPKQIYYCKFLGCTRNFVREDLSKRHEGRHTKPKKPEKPKIICEFPECRRTFTKPYCFRKHMEEHTAKPKIPKFYNCEFPECRRTFIKPHLFRKHMKVHTAKGSQLCKQLAARPSSTTHSKKELSKPSQPTLDYSSEFTYNQQRGLDTMLLEQTTGLFGGEDQFNHLCRVDQQSHDYPSAQSQFYTQHYTNIDFGGFFPTYQKPVHHTTWSSTGHGWTYSPVLGAYNFEEQICEHACGDLAVYDQIDTSIQRLQWHADGSSHGIRGDEMGVVSQGAVLLNNCIGGYA</sequence>
<dbReference type="GO" id="GO:0008270">
    <property type="term" value="F:zinc ion binding"/>
    <property type="evidence" value="ECO:0007669"/>
    <property type="project" value="UniProtKB-KW"/>
</dbReference>
<evidence type="ECO:0000256" key="8">
    <source>
        <dbReference type="PROSITE-ProRule" id="PRU00042"/>
    </source>
</evidence>
<keyword evidence="5" id="KW-0805">Transcription regulation</keyword>
<keyword evidence="7" id="KW-0539">Nucleus</keyword>
<gene>
    <name evidence="11" type="ORF">G7Y89_g2734</name>
</gene>
<dbReference type="EMBL" id="JAAMPI010000123">
    <property type="protein sequence ID" value="KAF4635368.1"/>
    <property type="molecule type" value="Genomic_DNA"/>
</dbReference>
<evidence type="ECO:0000256" key="1">
    <source>
        <dbReference type="ARBA" id="ARBA00004123"/>
    </source>
</evidence>
<evidence type="ECO:0000256" key="7">
    <source>
        <dbReference type="ARBA" id="ARBA00023242"/>
    </source>
</evidence>
<dbReference type="GO" id="GO:0006357">
    <property type="term" value="P:regulation of transcription by RNA polymerase II"/>
    <property type="evidence" value="ECO:0007669"/>
    <property type="project" value="TreeGrafter"/>
</dbReference>
<evidence type="ECO:0000256" key="4">
    <source>
        <dbReference type="ARBA" id="ARBA00022833"/>
    </source>
</evidence>
<dbReference type="PANTHER" id="PTHR46179:SF13">
    <property type="entry name" value="C2H2-TYPE DOMAIN-CONTAINING PROTEIN"/>
    <property type="match status" value="1"/>
</dbReference>
<dbReference type="PROSITE" id="PS00028">
    <property type="entry name" value="ZINC_FINGER_C2H2_1"/>
    <property type="match status" value="4"/>
</dbReference>
<proteinExistence type="predicted"/>
<dbReference type="PANTHER" id="PTHR46179">
    <property type="entry name" value="ZINC FINGER PROTEIN"/>
    <property type="match status" value="1"/>
</dbReference>
<feature type="compositionally biased region" description="Basic and acidic residues" evidence="9">
    <location>
        <begin position="14"/>
        <end position="23"/>
    </location>
</feature>